<dbReference type="InterPro" id="IPR011989">
    <property type="entry name" value="ARM-like"/>
</dbReference>
<evidence type="ECO:0000256" key="6">
    <source>
        <dbReference type="ARBA" id="ARBA00023242"/>
    </source>
</evidence>
<evidence type="ECO:0000256" key="5">
    <source>
        <dbReference type="ARBA" id="ARBA00022927"/>
    </source>
</evidence>
<gene>
    <name evidence="9" type="ORF">RSOLAG1IB_09647</name>
</gene>
<keyword evidence="4" id="KW-0963">Cytoplasm</keyword>
<dbReference type="InterPro" id="IPR032675">
    <property type="entry name" value="LRR_dom_sf"/>
</dbReference>
<dbReference type="GO" id="GO:0005635">
    <property type="term" value="C:nuclear envelope"/>
    <property type="evidence" value="ECO:0007669"/>
    <property type="project" value="TreeGrafter"/>
</dbReference>
<dbReference type="STRING" id="1108050.A0A0B7FR16"/>
<dbReference type="Gene3D" id="3.80.10.10">
    <property type="entry name" value="Ribonuclease Inhibitor"/>
    <property type="match status" value="1"/>
</dbReference>
<evidence type="ECO:0000259" key="8">
    <source>
        <dbReference type="PROSITE" id="PS50166"/>
    </source>
</evidence>
<comment type="subcellular location">
    <subcellularLocation>
        <location evidence="2">Cytoplasm</location>
    </subcellularLocation>
    <subcellularLocation>
        <location evidence="1">Nucleus</location>
    </subcellularLocation>
</comment>
<sequence>MAKRILSDNGEGRLSVTKHIQSFILDEELNETHPNKNQIDESDFDDFELAIPRLSNLRYLSWGLDFISRYHGLILVFQQECPKLEYIRVTTGCGMAVQELDYDSLLSLTGISELNIKTWGLTPCDASYLVEWVSFLENSPGLVSFTLEFDGHRSENGFLLSVFMEAIGYDLVLPELRTFHMRNSPTEDWDWFLDKSSSSEVAPFRAFLTRHPALEDLAVAYNYESSEWNDLVMDPEDIAQLLPSVKRFEGPGFMLLALVSSTLAPQLETIALSDTEAHEGELSFVEMYNGVAPLPKLRQFTIKAGAMDTDIFFGILRGVVTSAPNLEKLAFPSLEPENMDFAQLLEVIQQAHSLDELALSDRFFDCASKYYGTDIAWSNFTEELANSCPRLKRIRDCYGDVHVTSYGPNFCLRRVHHRKCNMDPQHVSTLFATTFSPDPNVRVAAELELRKALAQPGMLSAVVQIVGTNGVDLSVRQAAVVFLKNAVARGYKLSNTGSQPQISTPPIPDADKQVIKQHILPLIVASPNRAIRIQLAAVLKTLVSHDFPEKWPGFMDNVIQLLQSDRPESVFGGMTALLEIFKTYRYRPEESTKIIPHIIEKTFPLLVSLGAKAIANPNAPESADFLHLILKTYRNSIQQRLSEHQQTPSSLVPWGRLFFAVINVQPPADQTPEDLDEREKCPWWKAKKWAYATLNRLFMRYGSPSDLIKSLQKQYSKFAQHFVTTLAPDILNTYLHQVELNVSGGAWLSKRVTYLAIQFLQQSTKAKTTWQILKPHIQGLVSSFVFPLLVFTNEKAEAWAADPVEYVRFDIAEFEDYGTPFGMATVFIQSLATTRTKASFGPMLNFIQSILGNPASTPQSRFGAHRMTACLAGVILEHPDAKGVMENYVVSHVLPEFRSDHAYLRAVACELVTALMRHRFEFTEEANLEQLSTQVVHAFDDPELPVRLHAALALTELIQRPPVQQALKPMIGKVMQGLLKMADETDLDVLTTAMQTFVEQFSEDLVPIAVQLTTRLIDSYMRLLNETLIKEETAEDWEENSDKKFAAMGNARTIQTIVTAMEGSKEILIELQAILAPMVLATLEHQAIDFFESVFDIMDTLTFSLRQIPPTLWTVFEAMYKSFKGPSVDYLEEMLPSLDNFICFGKEVFAQRLDYREMIVDIYVTSLTSDHLGEQDAIIGCKLIEGLMLSLPGQLDGVITQVITHALSKGPSAKTKIFKIHILNVIVSALLCSPALALHALGTSARPVFDRWFVALRNGSLARVHDKKLSLLAFCELLKLERDRVPADLLDGWVGIVGGILQLLEEYPKAVENRQKLEEDFDDEEYELDDETHLNMADDDEDVQDEENAYLERLTEESERLRAKLSKDEDSDEEDESDDDDIEEELGFESPLNDVDPYVAFKYALTALQMVNAPVYQAATTSLTPEQTTALMEHMARAEAAEREQGQPAS</sequence>
<evidence type="ECO:0000256" key="2">
    <source>
        <dbReference type="ARBA" id="ARBA00004496"/>
    </source>
</evidence>
<accession>A0A0B7FR16</accession>
<keyword evidence="6" id="KW-0539">Nucleus</keyword>
<dbReference type="SUPFAM" id="SSF52047">
    <property type="entry name" value="RNI-like"/>
    <property type="match status" value="1"/>
</dbReference>
<feature type="domain" description="Importin N-terminal" evidence="8">
    <location>
        <begin position="445"/>
        <end position="525"/>
    </location>
</feature>
<dbReference type="GO" id="GO:0006606">
    <property type="term" value="P:protein import into nucleus"/>
    <property type="evidence" value="ECO:0007669"/>
    <property type="project" value="TreeGrafter"/>
</dbReference>
<evidence type="ECO:0000313" key="10">
    <source>
        <dbReference type="Proteomes" id="UP000059188"/>
    </source>
</evidence>
<reference evidence="9 10" key="1">
    <citation type="submission" date="2014-11" db="EMBL/GenBank/DDBJ databases">
        <authorList>
            <person name="Wibberg Daniel"/>
        </authorList>
    </citation>
    <scope>NUCLEOTIDE SEQUENCE [LARGE SCALE GENOMIC DNA]</scope>
    <source>
        <strain evidence="9">Rhizoctonia solani AG1-IB 7/3/14</strain>
    </source>
</reference>
<dbReference type="InterPro" id="IPR016024">
    <property type="entry name" value="ARM-type_fold"/>
</dbReference>
<dbReference type="Proteomes" id="UP000059188">
    <property type="component" value="Unassembled WGS sequence"/>
</dbReference>
<evidence type="ECO:0000256" key="4">
    <source>
        <dbReference type="ARBA" id="ARBA00022490"/>
    </source>
</evidence>
<evidence type="ECO:0000256" key="1">
    <source>
        <dbReference type="ARBA" id="ARBA00004123"/>
    </source>
</evidence>
<dbReference type="OrthoDB" id="760868at2759"/>
<dbReference type="GO" id="GO:0031267">
    <property type="term" value="F:small GTPase binding"/>
    <property type="evidence" value="ECO:0007669"/>
    <property type="project" value="InterPro"/>
</dbReference>
<evidence type="ECO:0000256" key="7">
    <source>
        <dbReference type="SAM" id="MobiDB-lite"/>
    </source>
</evidence>
<evidence type="ECO:0000256" key="3">
    <source>
        <dbReference type="ARBA" id="ARBA00022448"/>
    </source>
</evidence>
<keyword evidence="3" id="KW-0813">Transport</keyword>
<protein>
    <submittedName>
        <fullName evidence="9">Putative importin c550,11</fullName>
    </submittedName>
</protein>
<feature type="compositionally biased region" description="Acidic residues" evidence="7">
    <location>
        <begin position="1369"/>
        <end position="1387"/>
    </location>
</feature>
<evidence type="ECO:0000313" key="9">
    <source>
        <dbReference type="EMBL" id="CEL60441.1"/>
    </source>
</evidence>
<dbReference type="Gene3D" id="1.25.10.10">
    <property type="entry name" value="Leucine-rich Repeat Variant"/>
    <property type="match status" value="1"/>
</dbReference>
<keyword evidence="5" id="KW-0653">Protein transport</keyword>
<proteinExistence type="predicted"/>
<dbReference type="PROSITE" id="PS50166">
    <property type="entry name" value="IMPORTIN_B_NT"/>
    <property type="match status" value="1"/>
</dbReference>
<feature type="region of interest" description="Disordered" evidence="7">
    <location>
        <begin position="1359"/>
        <end position="1390"/>
    </location>
</feature>
<feature type="compositionally biased region" description="Basic and acidic residues" evidence="7">
    <location>
        <begin position="1359"/>
        <end position="1368"/>
    </location>
</feature>
<dbReference type="InterPro" id="IPR001494">
    <property type="entry name" value="Importin-beta_N"/>
</dbReference>
<dbReference type="SUPFAM" id="SSF48371">
    <property type="entry name" value="ARM repeat"/>
    <property type="match status" value="1"/>
</dbReference>
<name>A0A0B7FR16_THACB</name>
<organism evidence="9 10">
    <name type="scientific">Thanatephorus cucumeris (strain AG1-IB / isolate 7/3/14)</name>
    <name type="common">Lettuce bottom rot fungus</name>
    <name type="synonym">Rhizoctonia solani</name>
    <dbReference type="NCBI Taxonomy" id="1108050"/>
    <lineage>
        <taxon>Eukaryota</taxon>
        <taxon>Fungi</taxon>
        <taxon>Dikarya</taxon>
        <taxon>Basidiomycota</taxon>
        <taxon>Agaricomycotina</taxon>
        <taxon>Agaricomycetes</taxon>
        <taxon>Cantharellales</taxon>
        <taxon>Ceratobasidiaceae</taxon>
        <taxon>Rhizoctonia</taxon>
        <taxon>Rhizoctonia solani AG-1</taxon>
    </lineage>
</organism>
<dbReference type="GO" id="GO:0005829">
    <property type="term" value="C:cytosol"/>
    <property type="evidence" value="ECO:0007669"/>
    <property type="project" value="TreeGrafter"/>
</dbReference>
<dbReference type="EMBL" id="LN679146">
    <property type="protein sequence ID" value="CEL60441.1"/>
    <property type="molecule type" value="Genomic_DNA"/>
</dbReference>
<dbReference type="PANTHER" id="PTHR10997:SF18">
    <property type="entry name" value="D-IMPORTIN 7_RANBP7"/>
    <property type="match status" value="1"/>
</dbReference>
<keyword evidence="10" id="KW-1185">Reference proteome</keyword>
<dbReference type="SMART" id="SM00913">
    <property type="entry name" value="IBN_N"/>
    <property type="match status" value="1"/>
</dbReference>
<dbReference type="PANTHER" id="PTHR10997">
    <property type="entry name" value="IMPORTIN-7, 8, 11"/>
    <property type="match status" value="1"/>
</dbReference>
<dbReference type="Pfam" id="PF03810">
    <property type="entry name" value="IBN_N"/>
    <property type="match status" value="1"/>
</dbReference>